<keyword evidence="3" id="KW-1185">Reference proteome</keyword>
<dbReference type="AlphaFoldDB" id="G0PEX9"/>
<dbReference type="eggNOG" id="ENOG502T3KH">
    <property type="taxonomic scope" value="Eukaryota"/>
</dbReference>
<gene>
    <name evidence="2" type="ORF">CAEBREN_29066</name>
</gene>
<keyword evidence="1" id="KW-0732">Signal</keyword>
<organism evidence="3">
    <name type="scientific">Caenorhabditis brenneri</name>
    <name type="common">Nematode worm</name>
    <dbReference type="NCBI Taxonomy" id="135651"/>
    <lineage>
        <taxon>Eukaryota</taxon>
        <taxon>Metazoa</taxon>
        <taxon>Ecdysozoa</taxon>
        <taxon>Nematoda</taxon>
        <taxon>Chromadorea</taxon>
        <taxon>Rhabditida</taxon>
        <taxon>Rhabditina</taxon>
        <taxon>Rhabditomorpha</taxon>
        <taxon>Rhabditoidea</taxon>
        <taxon>Rhabditidae</taxon>
        <taxon>Peloderinae</taxon>
        <taxon>Caenorhabditis</taxon>
    </lineage>
</organism>
<evidence type="ECO:0000313" key="3">
    <source>
        <dbReference type="Proteomes" id="UP000008068"/>
    </source>
</evidence>
<protein>
    <submittedName>
        <fullName evidence="2">Uncharacterized protein</fullName>
    </submittedName>
</protein>
<feature type="signal peptide" evidence="1">
    <location>
        <begin position="1"/>
        <end position="21"/>
    </location>
</feature>
<sequence length="135" mass="15120">MNSIIFSLLLLFVLFFSSSHAGKMVITNQEDFEDMVAESQNMGPKTTFTPQIDENEKKMWEGRSMQVDKPDMKGRPCEQILFMTLLDACSSGGCTTGRQHLVEKRICKDLPMSDDEIKKACCPDQLSTETTPSSA</sequence>
<reference evidence="3" key="1">
    <citation type="submission" date="2011-07" db="EMBL/GenBank/DDBJ databases">
        <authorList>
            <consortium name="Caenorhabditis brenneri Sequencing and Analysis Consortium"/>
            <person name="Wilson R.K."/>
        </authorList>
    </citation>
    <scope>NUCLEOTIDE SEQUENCE [LARGE SCALE GENOMIC DNA]</scope>
    <source>
        <strain evidence="3">PB2801</strain>
    </source>
</reference>
<dbReference type="Proteomes" id="UP000008068">
    <property type="component" value="Unassembled WGS sequence"/>
</dbReference>
<proteinExistence type="predicted"/>
<name>G0PEX9_CAEBE</name>
<evidence type="ECO:0000256" key="1">
    <source>
        <dbReference type="SAM" id="SignalP"/>
    </source>
</evidence>
<evidence type="ECO:0000313" key="2">
    <source>
        <dbReference type="EMBL" id="EGT53390.1"/>
    </source>
</evidence>
<feature type="chain" id="PRO_5003407321" evidence="1">
    <location>
        <begin position="22"/>
        <end position="135"/>
    </location>
</feature>
<dbReference type="HOGENOM" id="CLU_1887579_0_0_1"/>
<dbReference type="EMBL" id="GL380334">
    <property type="protein sequence ID" value="EGT53390.1"/>
    <property type="molecule type" value="Genomic_DNA"/>
</dbReference>
<accession>G0PEX9</accession>
<dbReference type="InParanoid" id="G0PEX9"/>